<keyword evidence="1" id="KW-0812">Transmembrane</keyword>
<dbReference type="Proteomes" id="UP000054350">
    <property type="component" value="Unassembled WGS sequence"/>
</dbReference>
<name>A0A0L0SES1_ALLM3</name>
<dbReference type="VEuPathDB" id="FungiDB:AMAG_06732"/>
<sequence length="118" mass="13285">MEGESGPTHLLAFCVCRRWPGRLAHQPPSSRDSRILSRRARRLHHALHLAYTKMDPGQPWDPSMERLMLSSLIIGCDAMIDLVCTVVVFILVLRIRMASRECVGRTNRSAKTAASSRC</sequence>
<gene>
    <name evidence="2" type="ORF">AMAG_06732</name>
</gene>
<reference evidence="3" key="2">
    <citation type="submission" date="2009-11" db="EMBL/GenBank/DDBJ databases">
        <title>The Genome Sequence of Allomyces macrogynus strain ATCC 38327.</title>
        <authorList>
            <consortium name="The Broad Institute Genome Sequencing Platform"/>
            <person name="Russ C."/>
            <person name="Cuomo C."/>
            <person name="Shea T."/>
            <person name="Young S.K."/>
            <person name="Zeng Q."/>
            <person name="Koehrsen M."/>
            <person name="Haas B."/>
            <person name="Borodovsky M."/>
            <person name="Guigo R."/>
            <person name="Alvarado L."/>
            <person name="Berlin A."/>
            <person name="Borenstein D."/>
            <person name="Chen Z."/>
            <person name="Engels R."/>
            <person name="Freedman E."/>
            <person name="Gellesch M."/>
            <person name="Goldberg J."/>
            <person name="Griggs A."/>
            <person name="Gujja S."/>
            <person name="Heiman D."/>
            <person name="Hepburn T."/>
            <person name="Howarth C."/>
            <person name="Jen D."/>
            <person name="Larson L."/>
            <person name="Lewis B."/>
            <person name="Mehta T."/>
            <person name="Park D."/>
            <person name="Pearson M."/>
            <person name="Roberts A."/>
            <person name="Saif S."/>
            <person name="Shenoy N."/>
            <person name="Sisk P."/>
            <person name="Stolte C."/>
            <person name="Sykes S."/>
            <person name="Walk T."/>
            <person name="White J."/>
            <person name="Yandava C."/>
            <person name="Burger G."/>
            <person name="Gray M.W."/>
            <person name="Holland P.W.H."/>
            <person name="King N."/>
            <person name="Lang F.B.F."/>
            <person name="Roger A.J."/>
            <person name="Ruiz-Trillo I."/>
            <person name="Lander E."/>
            <person name="Nusbaum C."/>
        </authorList>
    </citation>
    <scope>NUCLEOTIDE SEQUENCE [LARGE SCALE GENOMIC DNA]</scope>
    <source>
        <strain evidence="3">ATCC 38327</strain>
    </source>
</reference>
<protein>
    <submittedName>
        <fullName evidence="2">Uncharacterized protein</fullName>
    </submittedName>
</protein>
<keyword evidence="1" id="KW-0472">Membrane</keyword>
<dbReference type="EMBL" id="GG745337">
    <property type="protein sequence ID" value="KNE60971.1"/>
    <property type="molecule type" value="Genomic_DNA"/>
</dbReference>
<feature type="transmembrane region" description="Helical" evidence="1">
    <location>
        <begin position="67"/>
        <end position="93"/>
    </location>
</feature>
<proteinExistence type="predicted"/>
<keyword evidence="3" id="KW-1185">Reference proteome</keyword>
<dbReference type="OrthoDB" id="10406709at2759"/>
<dbReference type="AlphaFoldDB" id="A0A0L0SES1"/>
<accession>A0A0L0SES1</accession>
<evidence type="ECO:0000313" key="2">
    <source>
        <dbReference type="EMBL" id="KNE60971.1"/>
    </source>
</evidence>
<evidence type="ECO:0000313" key="3">
    <source>
        <dbReference type="Proteomes" id="UP000054350"/>
    </source>
</evidence>
<organism evidence="2 3">
    <name type="scientific">Allomyces macrogynus (strain ATCC 38327)</name>
    <name type="common">Allomyces javanicus var. macrogynus</name>
    <dbReference type="NCBI Taxonomy" id="578462"/>
    <lineage>
        <taxon>Eukaryota</taxon>
        <taxon>Fungi</taxon>
        <taxon>Fungi incertae sedis</taxon>
        <taxon>Blastocladiomycota</taxon>
        <taxon>Blastocladiomycetes</taxon>
        <taxon>Blastocladiales</taxon>
        <taxon>Blastocladiaceae</taxon>
        <taxon>Allomyces</taxon>
    </lineage>
</organism>
<evidence type="ECO:0000256" key="1">
    <source>
        <dbReference type="SAM" id="Phobius"/>
    </source>
</evidence>
<keyword evidence="1" id="KW-1133">Transmembrane helix</keyword>
<reference evidence="2 3" key="1">
    <citation type="submission" date="2009-11" db="EMBL/GenBank/DDBJ databases">
        <title>Annotation of Allomyces macrogynus ATCC 38327.</title>
        <authorList>
            <consortium name="The Broad Institute Genome Sequencing Platform"/>
            <person name="Russ C."/>
            <person name="Cuomo C."/>
            <person name="Burger G."/>
            <person name="Gray M.W."/>
            <person name="Holland P.W.H."/>
            <person name="King N."/>
            <person name="Lang F.B.F."/>
            <person name="Roger A.J."/>
            <person name="Ruiz-Trillo I."/>
            <person name="Young S.K."/>
            <person name="Zeng Q."/>
            <person name="Gargeya S."/>
            <person name="Fitzgerald M."/>
            <person name="Haas B."/>
            <person name="Abouelleil A."/>
            <person name="Alvarado L."/>
            <person name="Arachchi H.M."/>
            <person name="Berlin A."/>
            <person name="Chapman S.B."/>
            <person name="Gearin G."/>
            <person name="Goldberg J."/>
            <person name="Griggs A."/>
            <person name="Gujja S."/>
            <person name="Hansen M."/>
            <person name="Heiman D."/>
            <person name="Howarth C."/>
            <person name="Larimer J."/>
            <person name="Lui A."/>
            <person name="MacDonald P.J.P."/>
            <person name="McCowen C."/>
            <person name="Montmayeur A."/>
            <person name="Murphy C."/>
            <person name="Neiman D."/>
            <person name="Pearson M."/>
            <person name="Priest M."/>
            <person name="Roberts A."/>
            <person name="Saif S."/>
            <person name="Shea T."/>
            <person name="Sisk P."/>
            <person name="Stolte C."/>
            <person name="Sykes S."/>
            <person name="Wortman J."/>
            <person name="Nusbaum C."/>
            <person name="Birren B."/>
        </authorList>
    </citation>
    <scope>NUCLEOTIDE SEQUENCE [LARGE SCALE GENOMIC DNA]</scope>
    <source>
        <strain evidence="2 3">ATCC 38327</strain>
    </source>
</reference>